<keyword evidence="11" id="KW-0067">ATP-binding</keyword>
<keyword evidence="4" id="KW-1003">Cell membrane</keyword>
<dbReference type="PROSITE" id="PS50112">
    <property type="entry name" value="PAS"/>
    <property type="match status" value="2"/>
</dbReference>
<dbReference type="PATRIC" id="fig|1543721.4.peg.1449"/>
<evidence type="ECO:0000256" key="12">
    <source>
        <dbReference type="ARBA" id="ARBA00022989"/>
    </source>
</evidence>
<dbReference type="InterPro" id="IPR036097">
    <property type="entry name" value="HisK_dim/P_sf"/>
</dbReference>
<dbReference type="Pfam" id="PF01627">
    <property type="entry name" value="Hpt"/>
    <property type="match status" value="1"/>
</dbReference>
<proteinExistence type="predicted"/>
<feature type="transmembrane region" description="Helical" evidence="19">
    <location>
        <begin position="297"/>
        <end position="319"/>
    </location>
</feature>
<evidence type="ECO:0000256" key="17">
    <source>
        <dbReference type="PROSITE-ProRule" id="PRU00110"/>
    </source>
</evidence>
<evidence type="ECO:0000256" key="2">
    <source>
        <dbReference type="ARBA" id="ARBA00004429"/>
    </source>
</evidence>
<dbReference type="SUPFAM" id="SSF47384">
    <property type="entry name" value="Homodimeric domain of signal transducing histidine kinase"/>
    <property type="match status" value="1"/>
</dbReference>
<dbReference type="InterPro" id="IPR035965">
    <property type="entry name" value="PAS-like_dom_sf"/>
</dbReference>
<dbReference type="SUPFAM" id="SSF52172">
    <property type="entry name" value="CheY-like"/>
    <property type="match status" value="1"/>
</dbReference>
<dbReference type="SUPFAM" id="SSF47226">
    <property type="entry name" value="Histidine-containing phosphotransfer domain, HPT domain"/>
    <property type="match status" value="1"/>
</dbReference>
<dbReference type="SMART" id="SM00448">
    <property type="entry name" value="REC"/>
    <property type="match status" value="1"/>
</dbReference>
<dbReference type="OrthoDB" id="8573350at2"/>
<evidence type="ECO:0000256" key="7">
    <source>
        <dbReference type="ARBA" id="ARBA00022679"/>
    </source>
</evidence>
<dbReference type="InterPro" id="IPR004358">
    <property type="entry name" value="Sig_transdc_His_kin-like_C"/>
</dbReference>
<reference evidence="25 26" key="1">
    <citation type="journal article" date="2015" name="Genome Announc.">
        <title>Complete Genome Sequence of Sedimenticola thiotaurini Strain SIP-G1, a Polyphosphate- and Polyhydroxyalkanoate-Accumulating Sulfur-Oxidizing Gammaproteobacterium Isolated from Salt Marsh Sediments.</title>
        <authorList>
            <person name="Flood B.E."/>
            <person name="Jones D.S."/>
            <person name="Bailey J.V."/>
        </authorList>
    </citation>
    <scope>NUCLEOTIDE SEQUENCE [LARGE SCALE GENOMIC DNA]</scope>
    <source>
        <strain evidence="25 26">SIP-G1</strain>
    </source>
</reference>
<evidence type="ECO:0000259" key="24">
    <source>
        <dbReference type="PROSITE" id="PS50894"/>
    </source>
</evidence>
<dbReference type="NCBIfam" id="TIGR00229">
    <property type="entry name" value="sensory_box"/>
    <property type="match status" value="2"/>
</dbReference>
<dbReference type="CDD" id="cd00130">
    <property type="entry name" value="PAS"/>
    <property type="match status" value="2"/>
</dbReference>
<keyword evidence="12 19" id="KW-1133">Transmembrane helix</keyword>
<evidence type="ECO:0000256" key="8">
    <source>
        <dbReference type="ARBA" id="ARBA00022692"/>
    </source>
</evidence>
<dbReference type="PROSITE" id="PS50113">
    <property type="entry name" value="PAC"/>
    <property type="match status" value="2"/>
</dbReference>
<feature type="modified residue" description="4-aspartylphosphate" evidence="18">
    <location>
        <position position="923"/>
    </location>
</feature>
<keyword evidence="14 19" id="KW-0472">Membrane</keyword>
<dbReference type="Gene3D" id="3.30.450.20">
    <property type="entry name" value="PAS domain"/>
    <property type="match status" value="2"/>
</dbReference>
<keyword evidence="7" id="KW-0808">Transferase</keyword>
<dbReference type="PROSITE" id="PS50894">
    <property type="entry name" value="HPT"/>
    <property type="match status" value="1"/>
</dbReference>
<dbReference type="Gene3D" id="1.20.120.160">
    <property type="entry name" value="HPT domain"/>
    <property type="match status" value="1"/>
</dbReference>
<feature type="domain" description="Histidine kinase" evidence="20">
    <location>
        <begin position="620"/>
        <end position="841"/>
    </location>
</feature>
<dbReference type="AlphaFoldDB" id="A0A0F7JX17"/>
<feature type="domain" description="Response regulatory" evidence="21">
    <location>
        <begin position="874"/>
        <end position="994"/>
    </location>
</feature>
<dbReference type="SUPFAM" id="SSF55785">
    <property type="entry name" value="PYP-like sensor domain (PAS domain)"/>
    <property type="match status" value="2"/>
</dbReference>
<feature type="transmembrane region" description="Helical" evidence="19">
    <location>
        <begin position="118"/>
        <end position="146"/>
    </location>
</feature>
<dbReference type="Gene3D" id="2.10.70.100">
    <property type="match status" value="1"/>
</dbReference>
<evidence type="ECO:0000313" key="26">
    <source>
        <dbReference type="Proteomes" id="UP000034410"/>
    </source>
</evidence>
<keyword evidence="8 19" id="KW-0812">Transmembrane</keyword>
<dbReference type="SUPFAM" id="SSF55874">
    <property type="entry name" value="ATPase domain of HSP90 chaperone/DNA topoisomerase II/histidine kinase"/>
    <property type="match status" value="1"/>
</dbReference>
<dbReference type="Pfam" id="PF08447">
    <property type="entry name" value="PAS_3"/>
    <property type="match status" value="1"/>
</dbReference>
<feature type="domain" description="PAC" evidence="23">
    <location>
        <begin position="414"/>
        <end position="466"/>
    </location>
</feature>
<dbReference type="GO" id="GO:0000155">
    <property type="term" value="F:phosphorelay sensor kinase activity"/>
    <property type="evidence" value="ECO:0007669"/>
    <property type="project" value="InterPro"/>
</dbReference>
<evidence type="ECO:0000256" key="9">
    <source>
        <dbReference type="ARBA" id="ARBA00022741"/>
    </source>
</evidence>
<dbReference type="CDD" id="cd16922">
    <property type="entry name" value="HATPase_EvgS-ArcB-TorS-like"/>
    <property type="match status" value="1"/>
</dbReference>
<evidence type="ECO:0000259" key="23">
    <source>
        <dbReference type="PROSITE" id="PS50113"/>
    </source>
</evidence>
<dbReference type="InterPro" id="IPR003594">
    <property type="entry name" value="HATPase_dom"/>
</dbReference>
<dbReference type="GO" id="GO:0005524">
    <property type="term" value="F:ATP binding"/>
    <property type="evidence" value="ECO:0007669"/>
    <property type="project" value="UniProtKB-KW"/>
</dbReference>
<dbReference type="Pfam" id="PF00072">
    <property type="entry name" value="Response_reg"/>
    <property type="match status" value="1"/>
</dbReference>
<dbReference type="InterPro" id="IPR005467">
    <property type="entry name" value="His_kinase_dom"/>
</dbReference>
<feature type="transmembrane region" description="Helical" evidence="19">
    <location>
        <begin position="198"/>
        <end position="216"/>
    </location>
</feature>
<evidence type="ECO:0000259" key="20">
    <source>
        <dbReference type="PROSITE" id="PS50109"/>
    </source>
</evidence>
<dbReference type="InterPro" id="IPR000700">
    <property type="entry name" value="PAS-assoc_C"/>
</dbReference>
<organism evidence="25 26">
    <name type="scientific">Sedimenticola thiotaurini</name>
    <dbReference type="NCBI Taxonomy" id="1543721"/>
    <lineage>
        <taxon>Bacteria</taxon>
        <taxon>Pseudomonadati</taxon>
        <taxon>Pseudomonadota</taxon>
        <taxon>Gammaproteobacteria</taxon>
        <taxon>Chromatiales</taxon>
        <taxon>Sedimenticolaceae</taxon>
        <taxon>Sedimenticola</taxon>
    </lineage>
</organism>
<sequence length="1130" mass="124247">MGNSKTASDSLLHGDARPDKSTLLQADEAAPEIKVNSRMDTGGFISLIGRFSAYKAAGLLSILFSSLLMYGWLSNPLELTGITAHLPVVKFNIGLCFFLGGIALLFTTRKSHGIADKIVKFLATFLLLVIVSLTLAEYLFGVNLPIDQLFVRDTSLPQEGTAPGRMSLSTATLFLLLSISLVLQCFGSVKLISLSQILSVLVGLGGLIGVKSYLFGGDSFSSYFAFSTMAIHTSILFIVMGVGMFLVKPDNGLTIVVGNKHVGGMLIRRFTLPLVVSLVGINLLIHQGNVAGLYDSALAMSLSSVTSSVLVIYLAMLLARNINQMQTQVEQQNTLLYNRSAELGDLRTAMDQHSIVAITDSRGRITYVNDKFCAISKYAREELLGRDHRIINSGFHPKAFIRELWDTISTGRVWKGEIKNRAKDGTHYWVDTTIVPFLDTAGTLTQYVAIRTDISERKSIEERLQISRDQLEQAMESADMASWIFDVDSQIFTWNDRFYRIFGTTAEKEGGYQMAARRYLQKLCHPEDADGIRQEIVKAINSPEIDQVFTIEYRIRRQDNDQVRDVVVNYQRNFDTQGRAVRVWGAIQDITDRKQAERELEAARKAADSANRAKSAFLANMSHEIRTPLNAIAGMVELIEHTKDMDEQSKMLRITRQSTEALTGIINDVLDLSKIEAGMLDINPEPVSVRDIVTSAVEVFSSSASANSLYLRQVCDEQVPEAVLCDPLRLRQILFNLLGNAIKFTRIGGVEVRAILQSQTDQQVEIRLEVADTGIGISAESQAKLFQPFVQAEADTTREFGGTGLGLAISRRLADLLGGNLTLQSELGEGTVMVLTLTLPLADPNSLPVTAGESVKARLPELRAQLSMRRDQRKLLIVDDNAINRKVLQRQLTVLGYTADEAENGKVALEKWRVGDHALLITDCHMPEMDGYELAKSIRHVEWSEPQRAPIVIVGYTADAGKDSRELCAAAGMDDVLIKPVALEAVGVMLDLWLTSMDNRKAGVKAEPKIVGNGDVTSPIDEQGLNAITGGDVAFGKDILRSFLAEKDDEADYFVSLLEDGDLQEIVHIAHRLKGAARTIAAMRLAEICGQIESAASKSDKKGVATMKNGLVQEFDKVRRHILSIGSLTA</sequence>
<dbReference type="InterPro" id="IPR013655">
    <property type="entry name" value="PAS_fold_3"/>
</dbReference>
<evidence type="ECO:0000256" key="5">
    <source>
        <dbReference type="ARBA" id="ARBA00022519"/>
    </source>
</evidence>
<evidence type="ECO:0000256" key="15">
    <source>
        <dbReference type="ARBA" id="ARBA00064003"/>
    </source>
</evidence>
<evidence type="ECO:0000256" key="18">
    <source>
        <dbReference type="PROSITE-ProRule" id="PRU00169"/>
    </source>
</evidence>
<feature type="domain" description="PAC" evidence="23">
    <location>
        <begin position="549"/>
        <end position="602"/>
    </location>
</feature>
<dbReference type="KEGG" id="seds:AAY24_06980"/>
<dbReference type="CDD" id="cd17546">
    <property type="entry name" value="REC_hyHK_CKI1_RcsC-like"/>
    <property type="match status" value="1"/>
</dbReference>
<dbReference type="PANTHER" id="PTHR43047">
    <property type="entry name" value="TWO-COMPONENT HISTIDINE PROTEIN KINASE"/>
    <property type="match status" value="1"/>
</dbReference>
<feature type="transmembrane region" description="Helical" evidence="19">
    <location>
        <begin position="222"/>
        <end position="246"/>
    </location>
</feature>
<feature type="domain" description="HPt" evidence="24">
    <location>
        <begin position="1032"/>
        <end position="1129"/>
    </location>
</feature>
<evidence type="ECO:0000256" key="11">
    <source>
        <dbReference type="ARBA" id="ARBA00022840"/>
    </source>
</evidence>
<keyword evidence="10" id="KW-0418">Kinase</keyword>
<dbReference type="Gene3D" id="1.10.287.130">
    <property type="match status" value="1"/>
</dbReference>
<keyword evidence="6 18" id="KW-0597">Phosphoprotein</keyword>
<dbReference type="InterPro" id="IPR000014">
    <property type="entry name" value="PAS"/>
</dbReference>
<gene>
    <name evidence="25" type="ORF">AAY24_06980</name>
</gene>
<dbReference type="SMART" id="SM00388">
    <property type="entry name" value="HisKA"/>
    <property type="match status" value="1"/>
</dbReference>
<dbReference type="Gene3D" id="3.30.565.10">
    <property type="entry name" value="Histidine kinase-like ATPase, C-terminal domain"/>
    <property type="match status" value="1"/>
</dbReference>
<dbReference type="PROSITE" id="PS50109">
    <property type="entry name" value="HIS_KIN"/>
    <property type="match status" value="1"/>
</dbReference>
<dbReference type="Pfam" id="PF00512">
    <property type="entry name" value="HisKA"/>
    <property type="match status" value="1"/>
</dbReference>
<feature type="transmembrane region" description="Helical" evidence="19">
    <location>
        <begin position="266"/>
        <end position="285"/>
    </location>
</feature>
<dbReference type="CDD" id="cd00088">
    <property type="entry name" value="HPT"/>
    <property type="match status" value="1"/>
</dbReference>
<name>A0A0F7JX17_9GAMM</name>
<dbReference type="SMART" id="SM00387">
    <property type="entry name" value="HATPase_c"/>
    <property type="match status" value="1"/>
</dbReference>
<dbReference type="PRINTS" id="PR00344">
    <property type="entry name" value="BCTRLSENSOR"/>
</dbReference>
<evidence type="ECO:0000259" key="22">
    <source>
        <dbReference type="PROSITE" id="PS50112"/>
    </source>
</evidence>
<keyword evidence="26" id="KW-1185">Reference proteome</keyword>
<evidence type="ECO:0000256" key="3">
    <source>
        <dbReference type="ARBA" id="ARBA00012438"/>
    </source>
</evidence>
<evidence type="ECO:0000256" key="16">
    <source>
        <dbReference type="ARBA" id="ARBA00068150"/>
    </source>
</evidence>
<evidence type="ECO:0000259" key="21">
    <source>
        <dbReference type="PROSITE" id="PS50110"/>
    </source>
</evidence>
<dbReference type="SMART" id="SM00091">
    <property type="entry name" value="PAS"/>
    <property type="match status" value="2"/>
</dbReference>
<comment type="catalytic activity">
    <reaction evidence="1">
        <text>ATP + protein L-histidine = ADP + protein N-phospho-L-histidine.</text>
        <dbReference type="EC" id="2.7.13.3"/>
    </reaction>
</comment>
<keyword evidence="13" id="KW-0902">Two-component regulatory system</keyword>
<feature type="domain" description="PAS" evidence="22">
    <location>
        <begin position="356"/>
        <end position="398"/>
    </location>
</feature>
<feature type="transmembrane region" description="Helical" evidence="19">
    <location>
        <begin position="85"/>
        <end position="106"/>
    </location>
</feature>
<comment type="subunit">
    <text evidence="15">At low DSF concentrations, interacts with RpfF.</text>
</comment>
<keyword evidence="5" id="KW-0997">Cell inner membrane</keyword>
<dbReference type="Pfam" id="PF02518">
    <property type="entry name" value="HATPase_c"/>
    <property type="match status" value="1"/>
</dbReference>
<evidence type="ECO:0000256" key="13">
    <source>
        <dbReference type="ARBA" id="ARBA00023012"/>
    </source>
</evidence>
<dbReference type="Proteomes" id="UP000034410">
    <property type="component" value="Chromosome"/>
</dbReference>
<dbReference type="RefSeq" id="WP_046859078.1">
    <property type="nucleotide sequence ID" value="NZ_CP011412.1"/>
</dbReference>
<dbReference type="InterPro" id="IPR011006">
    <property type="entry name" value="CheY-like_superfamily"/>
</dbReference>
<evidence type="ECO:0000256" key="10">
    <source>
        <dbReference type="ARBA" id="ARBA00022777"/>
    </source>
</evidence>
<dbReference type="PROSITE" id="PS50110">
    <property type="entry name" value="RESPONSE_REGULATORY"/>
    <property type="match status" value="1"/>
</dbReference>
<evidence type="ECO:0000256" key="1">
    <source>
        <dbReference type="ARBA" id="ARBA00000085"/>
    </source>
</evidence>
<dbReference type="EC" id="2.7.13.3" evidence="3"/>
<dbReference type="FunFam" id="1.10.287.130:FF:000002">
    <property type="entry name" value="Two-component osmosensing histidine kinase"/>
    <property type="match status" value="1"/>
</dbReference>
<feature type="domain" description="PAS" evidence="22">
    <location>
        <begin position="467"/>
        <end position="543"/>
    </location>
</feature>
<dbReference type="Pfam" id="PF13426">
    <property type="entry name" value="PAS_9"/>
    <property type="match status" value="1"/>
</dbReference>
<keyword evidence="9" id="KW-0547">Nucleotide-binding</keyword>
<feature type="transmembrane region" description="Helical" evidence="19">
    <location>
        <begin position="53"/>
        <end position="73"/>
    </location>
</feature>
<dbReference type="EMBL" id="CP011412">
    <property type="protein sequence ID" value="AKH20142.1"/>
    <property type="molecule type" value="Genomic_DNA"/>
</dbReference>
<accession>A0A0F7JX17</accession>
<dbReference type="FunFam" id="3.30.565.10:FF:000010">
    <property type="entry name" value="Sensor histidine kinase RcsC"/>
    <property type="match status" value="1"/>
</dbReference>
<dbReference type="InterPro" id="IPR008207">
    <property type="entry name" value="Sig_transdc_His_kin_Hpt_dom"/>
</dbReference>
<dbReference type="CDD" id="cd00082">
    <property type="entry name" value="HisKA"/>
    <property type="match status" value="1"/>
</dbReference>
<evidence type="ECO:0000256" key="19">
    <source>
        <dbReference type="SAM" id="Phobius"/>
    </source>
</evidence>
<evidence type="ECO:0000256" key="6">
    <source>
        <dbReference type="ARBA" id="ARBA00022553"/>
    </source>
</evidence>
<dbReference type="InterPro" id="IPR036641">
    <property type="entry name" value="HPT_dom_sf"/>
</dbReference>
<feature type="modified residue" description="Phosphohistidine" evidence="17">
    <location>
        <position position="1071"/>
    </location>
</feature>
<dbReference type="InterPro" id="IPR001789">
    <property type="entry name" value="Sig_transdc_resp-reg_receiver"/>
</dbReference>
<evidence type="ECO:0000256" key="14">
    <source>
        <dbReference type="ARBA" id="ARBA00023136"/>
    </source>
</evidence>
<dbReference type="InterPro" id="IPR001610">
    <property type="entry name" value="PAC"/>
</dbReference>
<dbReference type="Gene3D" id="3.40.50.2300">
    <property type="match status" value="1"/>
</dbReference>
<dbReference type="InterPro" id="IPR036890">
    <property type="entry name" value="HATPase_C_sf"/>
</dbReference>
<evidence type="ECO:0000313" key="25">
    <source>
        <dbReference type="EMBL" id="AKH20142.1"/>
    </source>
</evidence>
<dbReference type="GO" id="GO:0005886">
    <property type="term" value="C:plasma membrane"/>
    <property type="evidence" value="ECO:0007669"/>
    <property type="project" value="UniProtKB-SubCell"/>
</dbReference>
<comment type="subcellular location">
    <subcellularLocation>
        <location evidence="2">Cell inner membrane</location>
        <topology evidence="2">Multi-pass membrane protein</topology>
    </subcellularLocation>
</comment>
<evidence type="ECO:0000256" key="4">
    <source>
        <dbReference type="ARBA" id="ARBA00022475"/>
    </source>
</evidence>
<protein>
    <recommendedName>
        <fullName evidence="16">Sensory/regulatory protein RpfC</fullName>
        <ecNumber evidence="3">2.7.13.3</ecNumber>
    </recommendedName>
</protein>
<dbReference type="SMART" id="SM00086">
    <property type="entry name" value="PAC"/>
    <property type="match status" value="2"/>
</dbReference>
<dbReference type="InterPro" id="IPR003661">
    <property type="entry name" value="HisK_dim/P_dom"/>
</dbReference>